<name>S5MR99_SALBN</name>
<dbReference type="PATRIC" id="fig|1197719.3.peg.2074"/>
<reference evidence="1 2" key="1">
    <citation type="submission" date="2013-07" db="EMBL/GenBank/DDBJ databases">
        <title>Genome sequence of Salmonella bongori N268-08 - a rare clinical isolate.</title>
        <authorList>
            <person name="Marti R."/>
            <person name="Hagens S."/>
            <person name="Loessner M.J."/>
            <person name="Klumpp J."/>
        </authorList>
    </citation>
    <scope>NUCLEOTIDE SEQUENCE [LARGE SCALE GENOMIC DNA]</scope>
    <source>
        <strain evidence="1 2">N268-08</strain>
    </source>
</reference>
<dbReference type="EMBL" id="CP006608">
    <property type="protein sequence ID" value="AGR59266.1"/>
    <property type="molecule type" value="Genomic_DNA"/>
</dbReference>
<dbReference type="Proteomes" id="UP000015042">
    <property type="component" value="Chromosome"/>
</dbReference>
<accession>S5MR99</accession>
<dbReference type="KEGG" id="sbz:A464_2081"/>
<dbReference type="AlphaFoldDB" id="S5MR99"/>
<evidence type="ECO:0000313" key="1">
    <source>
        <dbReference type="EMBL" id="AGR59266.1"/>
    </source>
</evidence>
<organism evidence="1 2">
    <name type="scientific">Salmonella bongori N268-08</name>
    <dbReference type="NCBI Taxonomy" id="1197719"/>
    <lineage>
        <taxon>Bacteria</taxon>
        <taxon>Pseudomonadati</taxon>
        <taxon>Pseudomonadota</taxon>
        <taxon>Gammaproteobacteria</taxon>
        <taxon>Enterobacterales</taxon>
        <taxon>Enterobacteriaceae</taxon>
        <taxon>Salmonella</taxon>
    </lineage>
</organism>
<sequence length="37" mass="4025">MNLSDKLQETSTLIHTVSQLILAPVYGGFRANSAYQG</sequence>
<evidence type="ECO:0000313" key="2">
    <source>
        <dbReference type="Proteomes" id="UP000015042"/>
    </source>
</evidence>
<gene>
    <name evidence="1" type="ORF">A464_2081</name>
</gene>
<dbReference type="HOGENOM" id="CLU_3348321_0_0_6"/>
<protein>
    <submittedName>
        <fullName evidence="1">Uncharacterized protein</fullName>
    </submittedName>
</protein>
<proteinExistence type="predicted"/>